<evidence type="ECO:0000256" key="5">
    <source>
        <dbReference type="RuleBase" id="RU000548"/>
    </source>
</evidence>
<organism evidence="8 9">
    <name type="scientific">Hallerella porci</name>
    <dbReference type="NCBI Taxonomy" id="1945871"/>
    <lineage>
        <taxon>Bacteria</taxon>
        <taxon>Pseudomonadati</taxon>
        <taxon>Fibrobacterota</taxon>
        <taxon>Fibrobacteria</taxon>
        <taxon>Fibrobacterales</taxon>
        <taxon>Fibrobacteraceae</taxon>
        <taxon>Hallerella</taxon>
    </lineage>
</organism>
<comment type="caution">
    <text evidence="8">The sequence shown here is derived from an EMBL/GenBank/DDBJ whole genome shotgun (WGS) entry which is preliminary data.</text>
</comment>
<dbReference type="Pfam" id="PF00670">
    <property type="entry name" value="AdoHcyase_NAD"/>
    <property type="match status" value="1"/>
</dbReference>
<feature type="binding site" evidence="4">
    <location>
        <position position="230"/>
    </location>
    <ligand>
        <name>substrate</name>
    </ligand>
</feature>
<dbReference type="InterPro" id="IPR000043">
    <property type="entry name" value="Adenosylhomocysteinase-like"/>
</dbReference>
<keyword evidence="3 4" id="KW-0520">NAD</keyword>
<accession>A0ABX5LJX3</accession>
<feature type="binding site" evidence="4">
    <location>
        <position position="391"/>
    </location>
    <ligand>
        <name>NAD(+)</name>
        <dbReference type="ChEBI" id="CHEBI:57540"/>
    </ligand>
</feature>
<name>A0ABX5LJX3_9BACT</name>
<feature type="binding site" evidence="4">
    <location>
        <position position="234"/>
    </location>
    <ligand>
        <name>substrate</name>
    </ligand>
</feature>
<dbReference type="Proteomes" id="UP000245523">
    <property type="component" value="Unassembled WGS sequence"/>
</dbReference>
<evidence type="ECO:0000256" key="1">
    <source>
        <dbReference type="ARBA" id="ARBA00007122"/>
    </source>
</evidence>
<feature type="binding site" evidence="4">
    <location>
        <position position="200"/>
    </location>
    <ligand>
        <name>substrate</name>
    </ligand>
</feature>
<keyword evidence="4 5" id="KW-0378">Hydrolase</keyword>
<evidence type="ECO:0000256" key="4">
    <source>
        <dbReference type="HAMAP-Rule" id="MF_00563"/>
    </source>
</evidence>
<dbReference type="RefSeq" id="WP_106198927.1">
    <property type="nucleotide sequence ID" value="NZ_JAXEIU010000045.1"/>
</dbReference>
<dbReference type="InterPro" id="IPR036291">
    <property type="entry name" value="NAD(P)-bd_dom_sf"/>
</dbReference>
<sequence>MEYKVKDLSIALEGRKELDLAETEMPGLMALRKEYEGKKPLAGARIMGSLHMTVQTAILIETLTELGADVRWVSCNIFSTQDNAAAAIVVGKKGTVENPKGTPVFAWKGETLKDYWENTARALVWEDGEGPDLIVDDGGDATLMIVRGAEFEDAGKVPEYNPATDSEEWGAFLAVVRAEIAKDPKHFSKIRAKVKGVSEETTTGVHRLYEMAREGRLPFAAINVNDSVTKSKFDNLYGCRHSLIDGINRATDVMMAGKIAVVCGYGDVGKGCAQSLRGQGARVIITEIDPICALQAAMEGYEVKTLDEVVSFADIFVTTTGNVGIISAAQMAKMKHRAIVGNIGHFDNEIDMAGLAKVPGIRKNNIKPQFDEWIFPDGHSILVLAEGRLLNLGCATGHPSFVMSASFTNQTIAQVDLWLSATGKETVSGYKYEAGKVYRLPMILDEKVARLHLEKLGVHLSTLRKEQADYIGVKVEGPYKPEFYRY</sequence>
<dbReference type="InterPro" id="IPR015878">
    <property type="entry name" value="Ado_hCys_hydrolase_NAD-bd"/>
</dbReference>
<keyword evidence="4" id="KW-0963">Cytoplasm</keyword>
<dbReference type="EC" id="3.13.2.1" evidence="4"/>
<dbReference type="SMART" id="SM00996">
    <property type="entry name" value="AdoHcyase"/>
    <property type="match status" value="1"/>
</dbReference>
<comment type="function">
    <text evidence="4">May play a key role in the regulation of the intracellular concentration of adenosylhomocysteine.</text>
</comment>
<comment type="cofactor">
    <cofactor evidence="4 5">
        <name>NAD(+)</name>
        <dbReference type="ChEBI" id="CHEBI:57540"/>
    </cofactor>
    <text evidence="4 5">Binds 1 NAD(+) per subunit.</text>
</comment>
<dbReference type="CDD" id="cd00401">
    <property type="entry name" value="SAHH"/>
    <property type="match status" value="1"/>
</dbReference>
<evidence type="ECO:0000313" key="8">
    <source>
        <dbReference type="EMBL" id="PWK97297.1"/>
    </source>
</evidence>
<reference evidence="8 9" key="1">
    <citation type="submission" date="2018-05" db="EMBL/GenBank/DDBJ databases">
        <title>Animal gut microbial communities from fecal samples from Wisconsin, USA.</title>
        <authorList>
            <person name="Neumann A."/>
        </authorList>
    </citation>
    <scope>NUCLEOTIDE SEQUENCE [LARGE SCALE GENOMIC DNA]</scope>
    <source>
        <strain evidence="8 9">UWS4</strain>
    </source>
</reference>
<comment type="subcellular location">
    <subcellularLocation>
        <location evidence="4">Cytoplasm</location>
    </subcellularLocation>
</comment>
<feature type="binding site" evidence="4">
    <location>
        <begin position="343"/>
        <end position="345"/>
    </location>
    <ligand>
        <name>NAD(+)</name>
        <dbReference type="ChEBI" id="CHEBI:57540"/>
    </ligand>
</feature>
<dbReference type="PIRSF" id="PIRSF001109">
    <property type="entry name" value="Ad_hcy_hydrolase"/>
    <property type="match status" value="1"/>
</dbReference>
<feature type="binding site" evidence="4">
    <location>
        <position position="235"/>
    </location>
    <ligand>
        <name>NAD(+)</name>
        <dbReference type="ChEBI" id="CHEBI:57540"/>
    </ligand>
</feature>
<proteinExistence type="inferred from homology"/>
<dbReference type="PROSITE" id="PS00738">
    <property type="entry name" value="ADOHCYASE_1"/>
    <property type="match status" value="1"/>
</dbReference>
<dbReference type="PANTHER" id="PTHR23420:SF0">
    <property type="entry name" value="ADENOSYLHOMOCYSTEINASE"/>
    <property type="match status" value="1"/>
</dbReference>
<evidence type="ECO:0000256" key="6">
    <source>
        <dbReference type="RuleBase" id="RU004166"/>
    </source>
</evidence>
<dbReference type="PANTHER" id="PTHR23420">
    <property type="entry name" value="ADENOSYLHOMOCYSTEINASE"/>
    <property type="match status" value="1"/>
</dbReference>
<dbReference type="PROSITE" id="PS00739">
    <property type="entry name" value="ADOHCYASE_2"/>
    <property type="match status" value="1"/>
</dbReference>
<dbReference type="InterPro" id="IPR020082">
    <property type="entry name" value="S-Ado-L-homoCys_hydrolase_CS"/>
</dbReference>
<comment type="pathway">
    <text evidence="4 5">Amino-acid biosynthesis; L-homocysteine biosynthesis; L-homocysteine from S-adenosyl-L-homocysteine: step 1/1.</text>
</comment>
<dbReference type="Gene3D" id="3.40.50.720">
    <property type="entry name" value="NAD(P)-binding Rossmann-like Domain"/>
    <property type="match status" value="1"/>
</dbReference>
<feature type="binding site" evidence="4">
    <location>
        <begin position="201"/>
        <end position="203"/>
    </location>
    <ligand>
        <name>NAD(+)</name>
        <dbReference type="ChEBI" id="CHEBI:57540"/>
    </ligand>
</feature>
<dbReference type="NCBIfam" id="TIGR00936">
    <property type="entry name" value="ahcY"/>
    <property type="match status" value="1"/>
</dbReference>
<gene>
    <name evidence="4" type="primary">ahcY</name>
    <name evidence="8" type="ORF">B0H50_11516</name>
</gene>
<keyword evidence="9" id="KW-1185">Reference proteome</keyword>
<dbReference type="Pfam" id="PF05221">
    <property type="entry name" value="AdoHcyase"/>
    <property type="match status" value="1"/>
</dbReference>
<feature type="domain" description="S-adenosyl-L-homocysteine hydrolase NAD binding" evidence="7">
    <location>
        <begin position="235"/>
        <end position="397"/>
    </location>
</feature>
<feature type="binding site" evidence="4">
    <location>
        <position position="287"/>
    </location>
    <ligand>
        <name>NAD(+)</name>
        <dbReference type="ChEBI" id="CHEBI:57540"/>
    </ligand>
</feature>
<protein>
    <recommendedName>
        <fullName evidence="4">Adenosylhomocysteinase</fullName>
        <ecNumber evidence="4">3.13.2.1</ecNumber>
    </recommendedName>
    <alternativeName>
        <fullName evidence="4">S-adenosyl-L-homocysteine hydrolase</fullName>
        <shortName evidence="4">AdoHcyase</shortName>
    </alternativeName>
</protein>
<dbReference type="InterPro" id="IPR042172">
    <property type="entry name" value="Adenosylhomocyst_ase-like_sf"/>
</dbReference>
<feature type="binding site" evidence="4">
    <location>
        <position position="53"/>
    </location>
    <ligand>
        <name>substrate</name>
    </ligand>
</feature>
<comment type="similarity">
    <text evidence="1 4 6">Belongs to the adenosylhomocysteinase family.</text>
</comment>
<dbReference type="Gene3D" id="3.40.50.1480">
    <property type="entry name" value="Adenosylhomocysteinase-like"/>
    <property type="match status" value="1"/>
</dbReference>
<evidence type="ECO:0000313" key="9">
    <source>
        <dbReference type="Proteomes" id="UP000245523"/>
    </source>
</evidence>
<feature type="binding site" evidence="4">
    <location>
        <begin position="264"/>
        <end position="269"/>
    </location>
    <ligand>
        <name>NAD(+)</name>
        <dbReference type="ChEBI" id="CHEBI:57540"/>
    </ligand>
</feature>
<keyword evidence="2 4" id="KW-0554">One-carbon metabolism</keyword>
<dbReference type="HAMAP" id="MF_00563">
    <property type="entry name" value="AdoHcyase"/>
    <property type="match status" value="1"/>
</dbReference>
<feature type="binding site" evidence="4">
    <location>
        <position position="322"/>
    </location>
    <ligand>
        <name>NAD(+)</name>
        <dbReference type="ChEBI" id="CHEBI:57540"/>
    </ligand>
</feature>
<evidence type="ECO:0000256" key="3">
    <source>
        <dbReference type="ARBA" id="ARBA00023027"/>
    </source>
</evidence>
<evidence type="ECO:0000259" key="7">
    <source>
        <dbReference type="SMART" id="SM00997"/>
    </source>
</evidence>
<dbReference type="EMBL" id="QGHD01000015">
    <property type="protein sequence ID" value="PWK97297.1"/>
    <property type="molecule type" value="Genomic_DNA"/>
</dbReference>
<dbReference type="SUPFAM" id="SSF51735">
    <property type="entry name" value="NAD(P)-binding Rossmann-fold domains"/>
    <property type="match status" value="1"/>
</dbReference>
<dbReference type="SUPFAM" id="SSF52283">
    <property type="entry name" value="Formate/glycerate dehydrogenase catalytic domain-like"/>
    <property type="match status" value="1"/>
</dbReference>
<evidence type="ECO:0000256" key="2">
    <source>
        <dbReference type="ARBA" id="ARBA00022563"/>
    </source>
</evidence>
<comment type="catalytic activity">
    <reaction evidence="4 5">
        <text>S-adenosyl-L-homocysteine + H2O = L-homocysteine + adenosine</text>
        <dbReference type="Rhea" id="RHEA:21708"/>
        <dbReference type="ChEBI" id="CHEBI:15377"/>
        <dbReference type="ChEBI" id="CHEBI:16335"/>
        <dbReference type="ChEBI" id="CHEBI:57856"/>
        <dbReference type="ChEBI" id="CHEBI:58199"/>
        <dbReference type="EC" id="3.13.2.1"/>
    </reaction>
</comment>
<feature type="binding site" evidence="4">
    <location>
        <position position="137"/>
    </location>
    <ligand>
        <name>substrate</name>
    </ligand>
</feature>
<dbReference type="NCBIfam" id="NF004005">
    <property type="entry name" value="PRK05476.2-3"/>
    <property type="match status" value="1"/>
</dbReference>
<dbReference type="SMART" id="SM00997">
    <property type="entry name" value="AdoHcyase_NAD"/>
    <property type="match status" value="1"/>
</dbReference>